<reference evidence="1 2" key="1">
    <citation type="submission" date="2019-03" db="EMBL/GenBank/DDBJ databases">
        <title>Genomic Encyclopedia of Type Strains, Phase IV (KMG-IV): sequencing the most valuable type-strain genomes for metagenomic binning, comparative biology and taxonomic classification.</title>
        <authorList>
            <person name="Goeker M."/>
        </authorList>
    </citation>
    <scope>NUCLEOTIDE SEQUENCE [LARGE SCALE GENOMIC DNA]</scope>
    <source>
        <strain evidence="1 2">DSM 25059</strain>
    </source>
</reference>
<dbReference type="AlphaFoldDB" id="A0A4R6FJX2"/>
<sequence length="132" mass="14095">MAYVAPTPADLKTRYPAFADVPDATVQLWLTDATRFTVGWPIEDDRALGEITYAAHMMVRSGALTTGTGAIASLPGVTNFKSGTFSASFSDEAVKASVKGGYQSTEYGQQFEMLQRRNLGPGVRIINSAVGL</sequence>
<dbReference type="Proteomes" id="UP000295493">
    <property type="component" value="Unassembled WGS sequence"/>
</dbReference>
<evidence type="ECO:0000313" key="2">
    <source>
        <dbReference type="Proteomes" id="UP000295493"/>
    </source>
</evidence>
<organism evidence="1 2">
    <name type="scientific">Stakelama pacifica</name>
    <dbReference type="NCBI Taxonomy" id="517720"/>
    <lineage>
        <taxon>Bacteria</taxon>
        <taxon>Pseudomonadati</taxon>
        <taxon>Pseudomonadota</taxon>
        <taxon>Alphaproteobacteria</taxon>
        <taxon>Sphingomonadales</taxon>
        <taxon>Sphingomonadaceae</taxon>
        <taxon>Stakelama</taxon>
    </lineage>
</organism>
<dbReference type="InterPro" id="IPR025127">
    <property type="entry name" value="DUF4054"/>
</dbReference>
<gene>
    <name evidence="1" type="ORF">EV664_107183</name>
</gene>
<accession>A0A4R6FJX2</accession>
<proteinExistence type="predicted"/>
<keyword evidence="2" id="KW-1185">Reference proteome</keyword>
<name>A0A4R6FJX2_9SPHN</name>
<evidence type="ECO:0000313" key="1">
    <source>
        <dbReference type="EMBL" id="TDN81781.1"/>
    </source>
</evidence>
<dbReference type="EMBL" id="SNWD01000007">
    <property type="protein sequence ID" value="TDN81781.1"/>
    <property type="molecule type" value="Genomic_DNA"/>
</dbReference>
<comment type="caution">
    <text evidence="1">The sequence shown here is derived from an EMBL/GenBank/DDBJ whole genome shotgun (WGS) entry which is preliminary data.</text>
</comment>
<dbReference type="RefSeq" id="WP_162848834.1">
    <property type="nucleotide sequence ID" value="NZ_BMLU01000007.1"/>
</dbReference>
<protein>
    <submittedName>
        <fullName evidence="1">Uncharacterized protein DUF4054</fullName>
    </submittedName>
</protein>
<dbReference type="Pfam" id="PF13262">
    <property type="entry name" value="DUF4054"/>
    <property type="match status" value="1"/>
</dbReference>